<evidence type="ECO:0000313" key="8">
    <source>
        <dbReference type="Proteomes" id="UP000094256"/>
    </source>
</evidence>
<dbReference type="Pfam" id="PF12698">
    <property type="entry name" value="ABC2_membrane_3"/>
    <property type="match status" value="1"/>
</dbReference>
<gene>
    <name evidence="7" type="ORF">AWL63_05285</name>
</gene>
<feature type="transmembrane region" description="Helical" evidence="5">
    <location>
        <begin position="20"/>
        <end position="45"/>
    </location>
</feature>
<feature type="transmembrane region" description="Helical" evidence="5">
    <location>
        <begin position="364"/>
        <end position="386"/>
    </location>
</feature>
<dbReference type="KEGG" id="span:AWL63_05285"/>
<evidence type="ECO:0000256" key="3">
    <source>
        <dbReference type="ARBA" id="ARBA00022989"/>
    </source>
</evidence>
<evidence type="ECO:0000256" key="1">
    <source>
        <dbReference type="ARBA" id="ARBA00004141"/>
    </source>
</evidence>
<keyword evidence="3 5" id="KW-1133">Transmembrane helix</keyword>
<dbReference type="Proteomes" id="UP000094256">
    <property type="component" value="Chromosome"/>
</dbReference>
<sequence>MSARSNRIIRQTLTIARRDFVATVFTPTFLLFLLSPVIMLSFALVGAGGATSMATNAADKAQIVAIIAPERQAAMRATDARLRRLFGRSDQPPVLTFETPGAQPASQARAAFAAGGADTTAALYGDLAAPTILYGAQGRGDSRYLAELAEGTLRAAASGARPLSAATFKPIARARASSGGHSQAAFFSVFGIFFLSLLLSGQAVSTMAEERNNKVIEILAAAVPLEAVFFGKLLGMFGSAVLFVGFWGTLASQIAAFLPPGMAGGLGEIGPAIGLPLFVPLFFAYFAMAYMLLGAVFLGVGAQATTPRELQMLSLPITIVQVLMFSLALRAAGGADGWVTRFAEIFPFSSPFAMAAHAANFPDVWPHLLALAWQAVWVGIAITVGARAFRRGVLQSGSGKWFKGRTAAVADAVSGPSIP</sequence>
<dbReference type="GO" id="GO:0016020">
    <property type="term" value="C:membrane"/>
    <property type="evidence" value="ECO:0007669"/>
    <property type="project" value="UniProtKB-SubCell"/>
</dbReference>
<dbReference type="RefSeq" id="WP_069204042.1">
    <property type="nucleotide sequence ID" value="NZ_CP014168.1"/>
</dbReference>
<dbReference type="STRING" id="1560345.AWL63_05285"/>
<feature type="transmembrane region" description="Helical" evidence="5">
    <location>
        <begin position="184"/>
        <end position="204"/>
    </location>
</feature>
<dbReference type="InterPro" id="IPR013525">
    <property type="entry name" value="ABC2_TM"/>
</dbReference>
<protein>
    <recommendedName>
        <fullName evidence="6">ABC-2 type transporter transmembrane domain-containing protein</fullName>
    </recommendedName>
</protein>
<dbReference type="AlphaFoldDB" id="A0A1B3Z7Q8"/>
<proteinExistence type="predicted"/>
<dbReference type="GO" id="GO:0140359">
    <property type="term" value="F:ABC-type transporter activity"/>
    <property type="evidence" value="ECO:0007669"/>
    <property type="project" value="InterPro"/>
</dbReference>
<dbReference type="EMBL" id="CP014168">
    <property type="protein sequence ID" value="AOH83468.1"/>
    <property type="molecule type" value="Genomic_DNA"/>
</dbReference>
<evidence type="ECO:0000259" key="6">
    <source>
        <dbReference type="Pfam" id="PF12698"/>
    </source>
</evidence>
<evidence type="ECO:0000256" key="4">
    <source>
        <dbReference type="ARBA" id="ARBA00023136"/>
    </source>
</evidence>
<comment type="subcellular location">
    <subcellularLocation>
        <location evidence="1">Membrane</location>
        <topology evidence="1">Multi-pass membrane protein</topology>
    </subcellularLocation>
</comment>
<feature type="domain" description="ABC-2 type transporter transmembrane" evidence="6">
    <location>
        <begin position="177"/>
        <end position="381"/>
    </location>
</feature>
<evidence type="ECO:0000256" key="5">
    <source>
        <dbReference type="SAM" id="Phobius"/>
    </source>
</evidence>
<feature type="transmembrane region" description="Helical" evidence="5">
    <location>
        <begin position="278"/>
        <end position="300"/>
    </location>
</feature>
<feature type="transmembrane region" description="Helical" evidence="5">
    <location>
        <begin position="233"/>
        <end position="258"/>
    </location>
</feature>
<organism evidence="7 8">
    <name type="scientific">Sphingomonas panacis</name>
    <dbReference type="NCBI Taxonomy" id="1560345"/>
    <lineage>
        <taxon>Bacteria</taxon>
        <taxon>Pseudomonadati</taxon>
        <taxon>Pseudomonadota</taxon>
        <taxon>Alphaproteobacteria</taxon>
        <taxon>Sphingomonadales</taxon>
        <taxon>Sphingomonadaceae</taxon>
        <taxon>Sphingomonas</taxon>
    </lineage>
</organism>
<keyword evidence="8" id="KW-1185">Reference proteome</keyword>
<feature type="transmembrane region" description="Helical" evidence="5">
    <location>
        <begin position="312"/>
        <end position="332"/>
    </location>
</feature>
<evidence type="ECO:0000256" key="2">
    <source>
        <dbReference type="ARBA" id="ARBA00022692"/>
    </source>
</evidence>
<name>A0A1B3Z7Q8_9SPHN</name>
<keyword evidence="2 5" id="KW-0812">Transmembrane</keyword>
<accession>A0A1B3Z7Q8</accession>
<reference evidence="7 8" key="1">
    <citation type="submission" date="2016-01" db="EMBL/GenBank/DDBJ databases">
        <title>Complete genome and mega plasmid sequence of Sphingomonas panacis DCY99 elicits systemic resistance in rice to Xanthomonas oryzae.</title>
        <authorList>
            <person name="Kim Y.J."/>
            <person name="Yang D.C."/>
            <person name="Sing P."/>
        </authorList>
    </citation>
    <scope>NUCLEOTIDE SEQUENCE [LARGE SCALE GENOMIC DNA]</scope>
    <source>
        <strain evidence="7 8">DCY99</strain>
    </source>
</reference>
<dbReference type="OrthoDB" id="7388589at2"/>
<keyword evidence="4 5" id="KW-0472">Membrane</keyword>
<evidence type="ECO:0000313" key="7">
    <source>
        <dbReference type="EMBL" id="AOH83468.1"/>
    </source>
</evidence>